<keyword evidence="5" id="KW-1133">Transmembrane helix</keyword>
<name>A0A5J5CYZ8_9PERO</name>
<evidence type="ECO:0000256" key="1">
    <source>
        <dbReference type="ARBA" id="ARBA00004613"/>
    </source>
</evidence>
<organism evidence="7 8">
    <name type="scientific">Etheostoma spectabile</name>
    <name type="common">orangethroat darter</name>
    <dbReference type="NCBI Taxonomy" id="54343"/>
    <lineage>
        <taxon>Eukaryota</taxon>
        <taxon>Metazoa</taxon>
        <taxon>Chordata</taxon>
        <taxon>Craniata</taxon>
        <taxon>Vertebrata</taxon>
        <taxon>Euteleostomi</taxon>
        <taxon>Actinopterygii</taxon>
        <taxon>Neopterygii</taxon>
        <taxon>Teleostei</taxon>
        <taxon>Neoteleostei</taxon>
        <taxon>Acanthomorphata</taxon>
        <taxon>Eupercaria</taxon>
        <taxon>Perciformes</taxon>
        <taxon>Percoidei</taxon>
        <taxon>Percidae</taxon>
        <taxon>Etheostomatinae</taxon>
        <taxon>Etheostoma</taxon>
    </lineage>
</organism>
<feature type="transmembrane region" description="Helical" evidence="5">
    <location>
        <begin position="88"/>
        <end position="112"/>
    </location>
</feature>
<dbReference type="EMBL" id="VOFY01000014">
    <property type="protein sequence ID" value="KAA8586113.1"/>
    <property type="molecule type" value="Genomic_DNA"/>
</dbReference>
<evidence type="ECO:0000256" key="4">
    <source>
        <dbReference type="ARBA" id="ARBA00023157"/>
    </source>
</evidence>
<dbReference type="AlphaFoldDB" id="A0A5J5CYZ8"/>
<dbReference type="PANTHER" id="PTHR10239:SF32">
    <property type="entry name" value="ADHESION G PROTEIN-COUPLED RECEPTOR B2"/>
    <property type="match status" value="1"/>
</dbReference>
<protein>
    <recommendedName>
        <fullName evidence="6">Adhesion G protein-coupled receptor B N-terminal domain-containing protein</fullName>
    </recommendedName>
</protein>
<evidence type="ECO:0000256" key="3">
    <source>
        <dbReference type="ARBA" id="ARBA00022729"/>
    </source>
</evidence>
<evidence type="ECO:0000313" key="7">
    <source>
        <dbReference type="EMBL" id="KAA8586113.1"/>
    </source>
</evidence>
<dbReference type="InterPro" id="IPR051867">
    <property type="entry name" value="Angio_Inhib/Adhesion_GPCR"/>
</dbReference>
<dbReference type="InterPro" id="IPR043838">
    <property type="entry name" value="AGRB_N"/>
</dbReference>
<feature type="domain" description="Adhesion G protein-coupled receptor B N-terminal" evidence="6">
    <location>
        <begin position="142"/>
        <end position="331"/>
    </location>
</feature>
<keyword evidence="3" id="KW-0732">Signal</keyword>
<proteinExistence type="predicted"/>
<dbReference type="PANTHER" id="PTHR10239">
    <property type="entry name" value="ISTHMIN-2"/>
    <property type="match status" value="1"/>
</dbReference>
<evidence type="ECO:0000256" key="2">
    <source>
        <dbReference type="ARBA" id="ARBA00022525"/>
    </source>
</evidence>
<dbReference type="Proteomes" id="UP000327493">
    <property type="component" value="Chromosome 14"/>
</dbReference>
<keyword evidence="5" id="KW-0812">Transmembrane</keyword>
<gene>
    <name evidence="7" type="ORF">FQN60_007682</name>
</gene>
<keyword evidence="8" id="KW-1185">Reference proteome</keyword>
<dbReference type="GO" id="GO:0005886">
    <property type="term" value="C:plasma membrane"/>
    <property type="evidence" value="ECO:0007669"/>
    <property type="project" value="InterPro"/>
</dbReference>
<evidence type="ECO:0000256" key="5">
    <source>
        <dbReference type="SAM" id="Phobius"/>
    </source>
</evidence>
<keyword evidence="2" id="KW-0964">Secreted</keyword>
<dbReference type="GO" id="GO:0005576">
    <property type="term" value="C:extracellular region"/>
    <property type="evidence" value="ECO:0007669"/>
    <property type="project" value="UniProtKB-SubCell"/>
</dbReference>
<comment type="caution">
    <text evidence="7">The sequence shown here is derived from an EMBL/GenBank/DDBJ whole genome shotgun (WGS) entry which is preliminary data.</text>
</comment>
<keyword evidence="4" id="KW-1015">Disulfide bond</keyword>
<dbReference type="GO" id="GO:0004930">
    <property type="term" value="F:G protein-coupled receptor activity"/>
    <property type="evidence" value="ECO:0007669"/>
    <property type="project" value="InterPro"/>
</dbReference>
<dbReference type="Pfam" id="PF19188">
    <property type="entry name" value="AGRB_N"/>
    <property type="match status" value="1"/>
</dbReference>
<keyword evidence="5" id="KW-0472">Membrane</keyword>
<evidence type="ECO:0000259" key="6">
    <source>
        <dbReference type="Pfam" id="PF19188"/>
    </source>
</evidence>
<evidence type="ECO:0000313" key="8">
    <source>
        <dbReference type="Proteomes" id="UP000327493"/>
    </source>
</evidence>
<reference evidence="7 8" key="1">
    <citation type="submission" date="2019-08" db="EMBL/GenBank/DDBJ databases">
        <title>A chromosome-level genome assembly, high-density linkage maps, and genome scans reveal the genomic architecture of hybrid incompatibilities underlying speciation via character displacement in darters (Percidae: Etheostominae).</title>
        <authorList>
            <person name="Moran R.L."/>
            <person name="Catchen J.M."/>
            <person name="Fuller R.C."/>
        </authorList>
    </citation>
    <scope>NUCLEOTIDE SEQUENCE [LARGE SCALE GENOMIC DNA]</scope>
    <source>
        <strain evidence="7">EspeVRDwgs_2016</strain>
        <tissue evidence="7">Muscle</tissue>
    </source>
</reference>
<accession>A0A5J5CYZ8</accession>
<comment type="subcellular location">
    <subcellularLocation>
        <location evidence="1">Secreted</location>
    </subcellularLocation>
</comment>
<sequence length="466" mass="51229">MVDDWDNNKTDPPMEIMFSDLPIRLSARHIDSKRMVPDSRQCLWQLSDFERTMNRGERSPRTVTHSYSNQMDVALQDECHRMNTAGGVCLSVLSSLLAVAGALAALSALALAPLSALAETAHGPADGVPSTGAEGPPSPLSSPCSSLVAGVLYGSFSLRELFPSRAPGCSWSLENPDPTKYSLYLRFTRHPIICRTHSPMLLSLDHHLANQSCPLHLQTTAARDQEVIDLCGSQSNSEGPYSFLQFDKNFVQLCLARHPAADEPQVSKELLELRLVEVLLINNENSSQFTCGVLCRWFEECLRTGHNEDQEVSDGDGCGMTQTGCICPNHNIMAPPIPLLPETPHSFSNGSLVPDDCCVTELHSNEAIAIAPRDVRQDMRFRICSSKRQGDSGEEKLPLGRNLGQTQALGKQLCTVVAAHRLNNRHNITLPPQTVYSSAVKTSPPFYHRCLLPYMPTRDEIICMGV</sequence>